<feature type="compositionally biased region" description="Low complexity" evidence="1">
    <location>
        <begin position="458"/>
        <end position="469"/>
    </location>
</feature>
<dbReference type="RefSeq" id="WP_162177309.1">
    <property type="nucleotide sequence ID" value="NZ_AXCW01000094.1"/>
</dbReference>
<evidence type="ECO:0000256" key="1">
    <source>
        <dbReference type="SAM" id="MobiDB-lite"/>
    </source>
</evidence>
<feature type="region of interest" description="Disordered" evidence="1">
    <location>
        <begin position="445"/>
        <end position="512"/>
    </location>
</feature>
<dbReference type="InterPro" id="IPR003615">
    <property type="entry name" value="HNH_nuc"/>
</dbReference>
<dbReference type="InterPro" id="IPR003870">
    <property type="entry name" value="DUF222"/>
</dbReference>
<gene>
    <name evidence="3" type="ORF">N866_00755</name>
</gene>
<dbReference type="EMBL" id="AXCW01000094">
    <property type="protein sequence ID" value="EYR63433.1"/>
    <property type="molecule type" value="Genomic_DNA"/>
</dbReference>
<accession>A0A021VQN2</accession>
<name>A0A021VQN2_9CELL</name>
<comment type="caution">
    <text evidence="3">The sequence shown here is derived from an EMBL/GenBank/DDBJ whole genome shotgun (WGS) entry which is preliminary data.</text>
</comment>
<dbReference type="Proteomes" id="UP000019753">
    <property type="component" value="Unassembled WGS sequence"/>
</dbReference>
<evidence type="ECO:0000313" key="3">
    <source>
        <dbReference type="EMBL" id="EYR63433.1"/>
    </source>
</evidence>
<dbReference type="CDD" id="cd00085">
    <property type="entry name" value="HNHc"/>
    <property type="match status" value="1"/>
</dbReference>
<feature type="domain" description="HNH nuclease" evidence="2">
    <location>
        <begin position="388"/>
        <end position="444"/>
    </location>
</feature>
<keyword evidence="4" id="KW-1185">Reference proteome</keyword>
<reference evidence="3 4" key="1">
    <citation type="submission" date="2014-01" db="EMBL/GenBank/DDBJ databases">
        <title>Actinotalea ferrariae CF5-4.</title>
        <authorList>
            <person name="Chen F."/>
            <person name="Li Y."/>
            <person name="Wang G."/>
        </authorList>
    </citation>
    <scope>NUCLEOTIDE SEQUENCE [LARGE SCALE GENOMIC DNA]</scope>
    <source>
        <strain evidence="3 4">CF5-4</strain>
    </source>
</reference>
<sequence>MFDDAAEWTAQDEDAAALAFARSRAGRSIPDVDLAVRWALNHPHAARVAAAVPGPELARMLGRVAVADAPTEDLLEVVAAWDRLASWVVARQAGVLQELHRRVAGSTWAQKGLRDEVAGTLAASGRAAQVLLDRAMELAQAPEVHDALAQGAVSVHKADVLLRETGSVTGEEARRVHAAVLAEAHELTAPQVRAAARQAVLQVDPDAAEHRHQLARRDRCVVLEPATDCMAVIRAYLPAEDAVRVMHAVDIVAGTAAPEDPRGVDARRADALVDLVGAVLDGTTLDAFLSGPLRPSVGAGVDAGVGLDVGARSSRRRRRRPVKLSITVSADALAGASSTPAHLDRYGPVLPSVARQLAAEATWHFQRTDPTTGEALEQPGSRYRPPEALRDAIVARDVTCTFPGCRVPAGSCDLDHTVPFDDSRDAAEQTRRSNLAALCRHHHQLKTHAGWTPRRDPTTGTTLWTSPTGKPYHRNPVPAPGEAVRAQPERRRPAPRRPAEPPGTVNTGDPPF</sequence>
<dbReference type="Pfam" id="PF02720">
    <property type="entry name" value="DUF222"/>
    <property type="match status" value="1"/>
</dbReference>
<feature type="region of interest" description="Disordered" evidence="1">
    <location>
        <begin position="364"/>
        <end position="384"/>
    </location>
</feature>
<evidence type="ECO:0000259" key="2">
    <source>
        <dbReference type="SMART" id="SM00507"/>
    </source>
</evidence>
<evidence type="ECO:0000313" key="4">
    <source>
        <dbReference type="Proteomes" id="UP000019753"/>
    </source>
</evidence>
<organism evidence="3 4">
    <name type="scientific">Actinotalea ferrariae CF5-4</name>
    <dbReference type="NCBI Taxonomy" id="948458"/>
    <lineage>
        <taxon>Bacteria</taxon>
        <taxon>Bacillati</taxon>
        <taxon>Actinomycetota</taxon>
        <taxon>Actinomycetes</taxon>
        <taxon>Micrococcales</taxon>
        <taxon>Cellulomonadaceae</taxon>
        <taxon>Actinotalea</taxon>
    </lineage>
</organism>
<protein>
    <recommendedName>
        <fullName evidence="2">HNH nuclease domain-containing protein</fullName>
    </recommendedName>
</protein>
<dbReference type="Gene3D" id="1.10.30.50">
    <property type="match status" value="1"/>
</dbReference>
<dbReference type="SMART" id="SM00507">
    <property type="entry name" value="HNHc"/>
    <property type="match status" value="1"/>
</dbReference>
<dbReference type="OrthoDB" id="5140334at2"/>
<proteinExistence type="predicted"/>
<dbReference type="AlphaFoldDB" id="A0A021VQN2"/>